<feature type="transmembrane region" description="Helical" evidence="8">
    <location>
        <begin position="266"/>
        <end position="287"/>
    </location>
</feature>
<evidence type="ECO:0000256" key="6">
    <source>
        <dbReference type="ARBA" id="ARBA00023136"/>
    </source>
</evidence>
<evidence type="ECO:0000256" key="5">
    <source>
        <dbReference type="ARBA" id="ARBA00023065"/>
    </source>
</evidence>
<organism evidence="12 15">
    <name type="scientific">Phytophthora kernoviae</name>
    <dbReference type="NCBI Taxonomy" id="325452"/>
    <lineage>
        <taxon>Eukaryota</taxon>
        <taxon>Sar</taxon>
        <taxon>Stramenopiles</taxon>
        <taxon>Oomycota</taxon>
        <taxon>Peronosporomycetes</taxon>
        <taxon>Peronosporales</taxon>
        <taxon>Peronosporaceae</taxon>
        <taxon>Phytophthora</taxon>
    </lineage>
</organism>
<evidence type="ECO:0000256" key="7">
    <source>
        <dbReference type="SAM" id="MobiDB-lite"/>
    </source>
</evidence>
<dbReference type="Proteomes" id="UP000785171">
    <property type="component" value="Unassembled WGS sequence"/>
</dbReference>
<dbReference type="InterPro" id="IPR050818">
    <property type="entry name" value="KCNH_animal-type"/>
</dbReference>
<accession>A0A3R7IMN3</accession>
<feature type="domain" description="Cyclic nucleotide-binding" evidence="9">
    <location>
        <begin position="478"/>
        <end position="515"/>
    </location>
</feature>
<feature type="transmembrane region" description="Helical" evidence="8">
    <location>
        <begin position="176"/>
        <end position="203"/>
    </location>
</feature>
<dbReference type="PROSITE" id="PS50042">
    <property type="entry name" value="CNMP_BINDING_3"/>
    <property type="match status" value="2"/>
</dbReference>
<evidence type="ECO:0000256" key="3">
    <source>
        <dbReference type="ARBA" id="ARBA00022692"/>
    </source>
</evidence>
<dbReference type="GO" id="GO:0005249">
    <property type="term" value="F:voltage-gated potassium channel activity"/>
    <property type="evidence" value="ECO:0007669"/>
    <property type="project" value="TreeGrafter"/>
</dbReference>
<keyword evidence="3 8" id="KW-0812">Transmembrane</keyword>
<evidence type="ECO:0000256" key="8">
    <source>
        <dbReference type="SAM" id="Phobius"/>
    </source>
</evidence>
<dbReference type="Gene3D" id="2.60.120.10">
    <property type="entry name" value="Jelly Rolls"/>
    <property type="match status" value="1"/>
</dbReference>
<feature type="compositionally biased region" description="Acidic residues" evidence="7">
    <location>
        <begin position="397"/>
        <end position="406"/>
    </location>
</feature>
<dbReference type="Pfam" id="PF00520">
    <property type="entry name" value="Ion_trans"/>
    <property type="match status" value="1"/>
</dbReference>
<dbReference type="CDD" id="cd00038">
    <property type="entry name" value="CAP_ED"/>
    <property type="match status" value="1"/>
</dbReference>
<reference evidence="14 15" key="2">
    <citation type="submission" date="2018-07" db="EMBL/GenBank/DDBJ databases">
        <title>Genome sequencing of oomycete isolates from Chile give support for New Zealand origin for Phytophthora kernoviae and make available the first Nothophytophthora sp. genome.</title>
        <authorList>
            <person name="Studholme D.J."/>
            <person name="Sanfuentes E."/>
            <person name="Panda P."/>
            <person name="Hill R."/>
            <person name="Sambles C."/>
            <person name="Grant M."/>
            <person name="Williams N.M."/>
            <person name="Mcdougal R.L."/>
        </authorList>
    </citation>
    <scope>NUCLEOTIDE SEQUENCE [LARGE SCALE GENOMIC DNA]</scope>
    <source>
        <strain evidence="12">Chile2</strain>
        <strain evidence="13">Chile4</strain>
    </source>
</reference>
<dbReference type="EMBL" id="MBDN02000139">
    <property type="protein sequence ID" value="RLN79599.1"/>
    <property type="molecule type" value="Genomic_DNA"/>
</dbReference>
<feature type="transmembrane region" description="Helical" evidence="8">
    <location>
        <begin position="123"/>
        <end position="141"/>
    </location>
</feature>
<keyword evidence="4 8" id="KW-1133">Transmembrane helix</keyword>
<dbReference type="InterPro" id="IPR014710">
    <property type="entry name" value="RmlC-like_jellyroll"/>
</dbReference>
<feature type="domain" description="Cyclic nucleotide-binding" evidence="9">
    <location>
        <begin position="336"/>
        <end position="383"/>
    </location>
</feature>
<dbReference type="EMBL" id="JPWV03000142">
    <property type="protein sequence ID" value="KAG2523340.1"/>
    <property type="molecule type" value="Genomic_DNA"/>
</dbReference>
<dbReference type="SUPFAM" id="SSF81324">
    <property type="entry name" value="Voltage-gated potassium channels"/>
    <property type="match status" value="1"/>
</dbReference>
<evidence type="ECO:0000256" key="1">
    <source>
        <dbReference type="ARBA" id="ARBA00004141"/>
    </source>
</evidence>
<keyword evidence="5" id="KW-0406">Ion transport</keyword>
<proteinExistence type="predicted"/>
<feature type="transmembrane region" description="Helical" evidence="8">
    <location>
        <begin position="32"/>
        <end position="53"/>
    </location>
</feature>
<comment type="subcellular location">
    <subcellularLocation>
        <location evidence="1">Membrane</location>
        <topology evidence="1">Multi-pass membrane protein</topology>
    </subcellularLocation>
</comment>
<dbReference type="Proteomes" id="UP000285624">
    <property type="component" value="Unassembled WGS sequence"/>
</dbReference>
<keyword evidence="14" id="KW-1185">Reference proteome</keyword>
<evidence type="ECO:0000313" key="11">
    <source>
        <dbReference type="EMBL" id="KAG2526327.1"/>
    </source>
</evidence>
<dbReference type="InterPro" id="IPR000595">
    <property type="entry name" value="cNMP-bd_dom"/>
</dbReference>
<dbReference type="GO" id="GO:0005886">
    <property type="term" value="C:plasma membrane"/>
    <property type="evidence" value="ECO:0007669"/>
    <property type="project" value="TreeGrafter"/>
</dbReference>
<evidence type="ECO:0000313" key="13">
    <source>
        <dbReference type="EMBL" id="RLN79599.1"/>
    </source>
</evidence>
<keyword evidence="6 8" id="KW-0472">Membrane</keyword>
<comment type="caution">
    <text evidence="12">The sequence shown here is derived from an EMBL/GenBank/DDBJ whole genome shotgun (WGS) entry which is preliminary data.</text>
</comment>
<dbReference type="Proteomes" id="UP000285883">
    <property type="component" value="Unassembled WGS sequence"/>
</dbReference>
<reference evidence="10" key="1">
    <citation type="journal article" date="2015" name="Genom Data">
        <title>Genome sequences of six Phytophthora species associated with forests in New Zealand.</title>
        <authorList>
            <person name="Studholme D.J."/>
            <person name="McDougal R.L."/>
            <person name="Sambles C."/>
            <person name="Hansen E."/>
            <person name="Hardy G."/>
            <person name="Grant M."/>
            <person name="Ganley R.J."/>
            <person name="Williams N.M."/>
        </authorList>
    </citation>
    <scope>NUCLEOTIDE SEQUENCE</scope>
    <source>
        <strain evidence="10">NZFS 2646</strain>
        <strain evidence="11">NZFS 3630</strain>
    </source>
</reference>
<reference evidence="10" key="3">
    <citation type="submission" date="2020-06" db="EMBL/GenBank/DDBJ databases">
        <authorList>
            <person name="Studholme D.J."/>
        </authorList>
    </citation>
    <scope>NUCLEOTIDE SEQUENCE</scope>
    <source>
        <strain evidence="10">NZFS 2646</strain>
        <strain evidence="11">NZFS 3630</strain>
    </source>
</reference>
<keyword evidence="2" id="KW-0813">Transport</keyword>
<evidence type="ECO:0000313" key="12">
    <source>
        <dbReference type="EMBL" id="RLN37619.1"/>
    </source>
</evidence>
<dbReference type="InterPro" id="IPR018490">
    <property type="entry name" value="cNMP-bd_dom_sf"/>
</dbReference>
<dbReference type="Gene3D" id="1.10.287.70">
    <property type="match status" value="1"/>
</dbReference>
<dbReference type="PANTHER" id="PTHR10217">
    <property type="entry name" value="VOLTAGE AND LIGAND GATED POTASSIUM CHANNEL"/>
    <property type="match status" value="1"/>
</dbReference>
<feature type="region of interest" description="Disordered" evidence="7">
    <location>
        <begin position="388"/>
        <end position="408"/>
    </location>
</feature>
<evidence type="ECO:0000313" key="15">
    <source>
        <dbReference type="Proteomes" id="UP000285883"/>
    </source>
</evidence>
<evidence type="ECO:0000256" key="2">
    <source>
        <dbReference type="ARBA" id="ARBA00022448"/>
    </source>
</evidence>
<evidence type="ECO:0000259" key="9">
    <source>
        <dbReference type="PROSITE" id="PS50042"/>
    </source>
</evidence>
<dbReference type="FunFam" id="1.10.287.70:FF:000566">
    <property type="entry name" value="Uncharacterized protein"/>
    <property type="match status" value="2"/>
</dbReference>
<dbReference type="AlphaFoldDB" id="A0A3R7IMN3"/>
<dbReference type="EMBL" id="MAYM02000528">
    <property type="protein sequence ID" value="RLN37619.1"/>
    <property type="molecule type" value="Genomic_DNA"/>
</dbReference>
<evidence type="ECO:0000256" key="4">
    <source>
        <dbReference type="ARBA" id="ARBA00022989"/>
    </source>
</evidence>
<sequence length="551" mass="62997">MLTVTTYYLLSTPLQIGFLDGVLNNAAYEPFVMVWFAMEYFIADAACMIDFVLHCRYFVYQTSTGESVTDPQRIAHHYWSHGWYFVDVLSMLPLELVMFAFVVGLRQAGYAPPAATTSDWPLFFAPSGGLVNWHTFAFLRINRFLRVVHLHPLSDKLQRFLLYDRQLRGLTPGICYLFRLALDFSMGTHWLACLFYGVSYLAYQDGEQSWLTTPDMLVFGDGVRNLTDIRQVPILQSYLRTYHFSIGAITTVCYGDILPMNAQETIVTMAVIFISVAIFSMLSGSFYKYFDMELGRRAEYEEKVAQVGHFLRFHRFPTDTWRQMQVYFALSWNVALFTRCDPKFAQAIIAALQHEFFVRNDVIIQRGDMERSLYIVESGTVLISAVRKRNAQTTEATEPEADEPATADDGVSVSVNEWVAVKVRASVRMRKSKKVSPSHVSPPKRQRSVVSLMSPTGTVSDINDHTEREMKIYKGPFDYFGERSLLFGTPRNATCIALCVTSLFVLTSSRFEAILDEFPHERSNSVSAWVMTRTPARLQPDTTNYPQTQRE</sequence>
<dbReference type="Proteomes" id="UP000792063">
    <property type="component" value="Unassembled WGS sequence"/>
</dbReference>
<feature type="transmembrane region" description="Helical" evidence="8">
    <location>
        <begin position="82"/>
        <end position="103"/>
    </location>
</feature>
<name>A0A3R7IMN3_9STRA</name>
<evidence type="ECO:0000313" key="14">
    <source>
        <dbReference type="Proteomes" id="UP000285624"/>
    </source>
</evidence>
<dbReference type="SUPFAM" id="SSF51206">
    <property type="entry name" value="cAMP-binding domain-like"/>
    <property type="match status" value="1"/>
</dbReference>
<protein>
    <recommendedName>
        <fullName evidence="9">Cyclic nucleotide-binding domain-containing protein</fullName>
    </recommendedName>
</protein>
<dbReference type="PANTHER" id="PTHR10217:SF435">
    <property type="entry name" value="POTASSIUM VOLTAGE-GATED CHANNEL PROTEIN EAG"/>
    <property type="match status" value="1"/>
</dbReference>
<dbReference type="GO" id="GO:0042391">
    <property type="term" value="P:regulation of membrane potential"/>
    <property type="evidence" value="ECO:0007669"/>
    <property type="project" value="TreeGrafter"/>
</dbReference>
<dbReference type="EMBL" id="JPWU03000102">
    <property type="protein sequence ID" value="KAG2526327.1"/>
    <property type="molecule type" value="Genomic_DNA"/>
</dbReference>
<gene>
    <name evidence="12" type="ORF">BBI17_005300</name>
    <name evidence="13" type="ORF">BBO99_00005143</name>
    <name evidence="10" type="ORF">JM16_005280</name>
    <name evidence="11" type="ORF">JM18_004426</name>
</gene>
<evidence type="ECO:0000313" key="10">
    <source>
        <dbReference type="EMBL" id="KAG2523340.1"/>
    </source>
</evidence>
<dbReference type="InterPro" id="IPR005821">
    <property type="entry name" value="Ion_trans_dom"/>
</dbReference>